<evidence type="ECO:0000259" key="2">
    <source>
        <dbReference type="Pfam" id="PF13202"/>
    </source>
</evidence>
<reference evidence="3" key="1">
    <citation type="submission" date="2023-03" db="EMBL/GenBank/DDBJ databases">
        <authorList>
            <person name="Steffen K."/>
            <person name="Cardenas P."/>
        </authorList>
    </citation>
    <scope>NUCLEOTIDE SEQUENCE</scope>
</reference>
<dbReference type="GO" id="GO:0005783">
    <property type="term" value="C:endoplasmic reticulum"/>
    <property type="evidence" value="ECO:0007669"/>
    <property type="project" value="TreeGrafter"/>
</dbReference>
<dbReference type="AlphaFoldDB" id="A0AA35XGK2"/>
<dbReference type="Proteomes" id="UP001174909">
    <property type="component" value="Unassembled WGS sequence"/>
</dbReference>
<sequence length="133" mass="15275">MITMTMDMSASMSLWVSKTSNLLCWFIFCLTLAIYMPKSADERGKEPNWADNTREMFREFLDTNKNGLLDRSEMRKWVATEVTHRAHSEASMLLSRADKDKDGEVSHSEAVKEFDLIAASKLALHHNVPHQEL</sequence>
<feature type="domain" description="EF-hand" evidence="2">
    <location>
        <begin position="60"/>
        <end position="76"/>
    </location>
</feature>
<dbReference type="SUPFAM" id="SSF47473">
    <property type="entry name" value="EF-hand"/>
    <property type="match status" value="1"/>
</dbReference>
<evidence type="ECO:0000256" key="1">
    <source>
        <dbReference type="ARBA" id="ARBA00022837"/>
    </source>
</evidence>
<protein>
    <submittedName>
        <fullName evidence="3">Calumenin-B</fullName>
    </submittedName>
</protein>
<feature type="domain" description="EF-hand" evidence="2">
    <location>
        <begin position="95"/>
        <end position="109"/>
    </location>
</feature>
<accession>A0AA35XGK2</accession>
<dbReference type="PROSITE" id="PS00018">
    <property type="entry name" value="EF_HAND_1"/>
    <property type="match status" value="1"/>
</dbReference>
<dbReference type="Gene3D" id="1.10.238.10">
    <property type="entry name" value="EF-hand"/>
    <property type="match status" value="1"/>
</dbReference>
<organism evidence="3 4">
    <name type="scientific">Geodia barretti</name>
    <name type="common">Barrett's horny sponge</name>
    <dbReference type="NCBI Taxonomy" id="519541"/>
    <lineage>
        <taxon>Eukaryota</taxon>
        <taxon>Metazoa</taxon>
        <taxon>Porifera</taxon>
        <taxon>Demospongiae</taxon>
        <taxon>Heteroscleromorpha</taxon>
        <taxon>Tetractinellida</taxon>
        <taxon>Astrophorina</taxon>
        <taxon>Geodiidae</taxon>
        <taxon>Geodia</taxon>
    </lineage>
</organism>
<dbReference type="InterPro" id="IPR018247">
    <property type="entry name" value="EF_Hand_1_Ca_BS"/>
</dbReference>
<gene>
    <name evidence="3" type="ORF">GBAR_LOCUS31567</name>
</gene>
<proteinExistence type="predicted"/>
<dbReference type="Pfam" id="PF13202">
    <property type="entry name" value="EF-hand_5"/>
    <property type="match status" value="2"/>
</dbReference>
<dbReference type="PANTHER" id="PTHR10827">
    <property type="entry name" value="RETICULOCALBIN"/>
    <property type="match status" value="1"/>
</dbReference>
<keyword evidence="4" id="KW-1185">Reference proteome</keyword>
<name>A0AA35XGK2_GEOBA</name>
<dbReference type="InterPro" id="IPR011992">
    <property type="entry name" value="EF-hand-dom_pair"/>
</dbReference>
<dbReference type="GO" id="GO:0005509">
    <property type="term" value="F:calcium ion binding"/>
    <property type="evidence" value="ECO:0007669"/>
    <property type="project" value="InterPro"/>
</dbReference>
<dbReference type="EMBL" id="CASHTH010004488">
    <property type="protein sequence ID" value="CAI8058028.1"/>
    <property type="molecule type" value="Genomic_DNA"/>
</dbReference>
<keyword evidence="1" id="KW-0106">Calcium</keyword>
<dbReference type="PANTHER" id="PTHR10827:SF52">
    <property type="entry name" value="IP16409P"/>
    <property type="match status" value="1"/>
</dbReference>
<dbReference type="InterPro" id="IPR002048">
    <property type="entry name" value="EF_hand_dom"/>
</dbReference>
<evidence type="ECO:0000313" key="3">
    <source>
        <dbReference type="EMBL" id="CAI8058028.1"/>
    </source>
</evidence>
<comment type="caution">
    <text evidence="3">The sequence shown here is derived from an EMBL/GenBank/DDBJ whole genome shotgun (WGS) entry which is preliminary data.</text>
</comment>
<evidence type="ECO:0000313" key="4">
    <source>
        <dbReference type="Proteomes" id="UP001174909"/>
    </source>
</evidence>